<dbReference type="HOGENOM" id="CLU_1551691_0_0_1"/>
<name>A0A0D3JX80_EMIH1</name>
<dbReference type="Gene3D" id="2.60.120.620">
    <property type="entry name" value="q2cbj1_9rhob like domain"/>
    <property type="match status" value="1"/>
</dbReference>
<dbReference type="KEGG" id="ehx:EMIHUDRAFT_254154"/>
<dbReference type="Proteomes" id="UP000013827">
    <property type="component" value="Unassembled WGS sequence"/>
</dbReference>
<dbReference type="PANTHER" id="PTHR12117:SF0">
    <property type="entry name" value="PROLYL 3-HYDROXYLASE OGFOD1"/>
    <property type="match status" value="1"/>
</dbReference>
<organism evidence="1 2">
    <name type="scientific">Emiliania huxleyi (strain CCMP1516)</name>
    <dbReference type="NCBI Taxonomy" id="280463"/>
    <lineage>
        <taxon>Eukaryota</taxon>
        <taxon>Haptista</taxon>
        <taxon>Haptophyta</taxon>
        <taxon>Prymnesiophyceae</taxon>
        <taxon>Isochrysidales</taxon>
        <taxon>Noelaerhabdaceae</taxon>
        <taxon>Emiliania</taxon>
    </lineage>
</organism>
<evidence type="ECO:0000313" key="1">
    <source>
        <dbReference type="EnsemblProtists" id="EOD28115"/>
    </source>
</evidence>
<dbReference type="GeneID" id="17273661"/>
<dbReference type="InterPro" id="IPR051842">
    <property type="entry name" value="uS12_prolyl_hydroxylase"/>
</dbReference>
<dbReference type="eggNOG" id="KOG3844">
    <property type="taxonomic scope" value="Eukaryota"/>
</dbReference>
<keyword evidence="2" id="KW-1185">Reference proteome</keyword>
<evidence type="ECO:0008006" key="3">
    <source>
        <dbReference type="Google" id="ProtNLM"/>
    </source>
</evidence>
<proteinExistence type="predicted"/>
<dbReference type="PaxDb" id="2903-EOD28115"/>
<dbReference type="AlphaFoldDB" id="A0A0D3JX80"/>
<protein>
    <recommendedName>
        <fullName evidence="3">Alpha-ketoglutarate-dependent dioxygenase AlkB-like domain-containing protein</fullName>
    </recommendedName>
</protein>
<sequence length="173" mass="18868">MCQKPLGSKKKSKSTKAKPVLAPGALGACPALDPFPYPHVRAPPGLFDRRALLAVREELASLQRTFKETDLFKVYQTGDLANLDPADPRHAAALPRTMALRSALYSSEFRAWVRQLTGCTELTDQTDCSCNVYGGGGHLLCHDDVIGSRFVVLRSSTSRGETPTLDRDLLPTL</sequence>
<dbReference type="PANTHER" id="PTHR12117">
    <property type="entry name" value="HISTONE ACETYLTRANSFERASE COMPLEX"/>
    <property type="match status" value="1"/>
</dbReference>
<reference evidence="1" key="2">
    <citation type="submission" date="2024-10" db="UniProtKB">
        <authorList>
            <consortium name="EnsemblProtists"/>
        </authorList>
    </citation>
    <scope>IDENTIFICATION</scope>
</reference>
<reference evidence="2" key="1">
    <citation type="journal article" date="2013" name="Nature">
        <title>Pan genome of the phytoplankton Emiliania underpins its global distribution.</title>
        <authorList>
            <person name="Read B.A."/>
            <person name="Kegel J."/>
            <person name="Klute M.J."/>
            <person name="Kuo A."/>
            <person name="Lefebvre S.C."/>
            <person name="Maumus F."/>
            <person name="Mayer C."/>
            <person name="Miller J."/>
            <person name="Monier A."/>
            <person name="Salamov A."/>
            <person name="Young J."/>
            <person name="Aguilar M."/>
            <person name="Claverie J.M."/>
            <person name="Frickenhaus S."/>
            <person name="Gonzalez K."/>
            <person name="Herman E.K."/>
            <person name="Lin Y.C."/>
            <person name="Napier J."/>
            <person name="Ogata H."/>
            <person name="Sarno A.F."/>
            <person name="Shmutz J."/>
            <person name="Schroeder D."/>
            <person name="de Vargas C."/>
            <person name="Verret F."/>
            <person name="von Dassow P."/>
            <person name="Valentin K."/>
            <person name="Van de Peer Y."/>
            <person name="Wheeler G."/>
            <person name="Dacks J.B."/>
            <person name="Delwiche C.F."/>
            <person name="Dyhrman S.T."/>
            <person name="Glockner G."/>
            <person name="John U."/>
            <person name="Richards T."/>
            <person name="Worden A.Z."/>
            <person name="Zhang X."/>
            <person name="Grigoriev I.V."/>
            <person name="Allen A.E."/>
            <person name="Bidle K."/>
            <person name="Borodovsky M."/>
            <person name="Bowler C."/>
            <person name="Brownlee C."/>
            <person name="Cock J.M."/>
            <person name="Elias M."/>
            <person name="Gladyshev V.N."/>
            <person name="Groth M."/>
            <person name="Guda C."/>
            <person name="Hadaegh A."/>
            <person name="Iglesias-Rodriguez M.D."/>
            <person name="Jenkins J."/>
            <person name="Jones B.M."/>
            <person name="Lawson T."/>
            <person name="Leese F."/>
            <person name="Lindquist E."/>
            <person name="Lobanov A."/>
            <person name="Lomsadze A."/>
            <person name="Malik S.B."/>
            <person name="Marsh M.E."/>
            <person name="Mackinder L."/>
            <person name="Mock T."/>
            <person name="Mueller-Roeber B."/>
            <person name="Pagarete A."/>
            <person name="Parker M."/>
            <person name="Probert I."/>
            <person name="Quesneville H."/>
            <person name="Raines C."/>
            <person name="Rensing S.A."/>
            <person name="Riano-Pachon D.M."/>
            <person name="Richier S."/>
            <person name="Rokitta S."/>
            <person name="Shiraiwa Y."/>
            <person name="Soanes D.M."/>
            <person name="van der Giezen M."/>
            <person name="Wahlund T.M."/>
            <person name="Williams B."/>
            <person name="Wilson W."/>
            <person name="Wolfe G."/>
            <person name="Wurch L.L."/>
        </authorList>
    </citation>
    <scope>NUCLEOTIDE SEQUENCE</scope>
</reference>
<dbReference type="STRING" id="2903.R1EN88"/>
<dbReference type="RefSeq" id="XP_005780544.1">
    <property type="nucleotide sequence ID" value="XM_005780487.1"/>
</dbReference>
<accession>A0A0D3JX80</accession>
<dbReference type="PROSITE" id="PS51257">
    <property type="entry name" value="PROKAR_LIPOPROTEIN"/>
    <property type="match status" value="1"/>
</dbReference>
<evidence type="ECO:0000313" key="2">
    <source>
        <dbReference type="Proteomes" id="UP000013827"/>
    </source>
</evidence>
<dbReference type="EnsemblProtists" id="EOD28115">
    <property type="protein sequence ID" value="EOD28115"/>
    <property type="gene ID" value="EMIHUDRAFT_254154"/>
</dbReference>